<evidence type="ECO:0000313" key="5">
    <source>
        <dbReference type="Proteomes" id="UP001245285"/>
    </source>
</evidence>
<keyword evidence="2" id="KW-0732">Signal</keyword>
<dbReference type="Proteomes" id="UP001245285">
    <property type="component" value="Unassembled WGS sequence"/>
</dbReference>
<feature type="chain" id="PRO_5045843352" evidence="2">
    <location>
        <begin position="21"/>
        <end position="469"/>
    </location>
</feature>
<dbReference type="InterPro" id="IPR005181">
    <property type="entry name" value="SASA"/>
</dbReference>
<evidence type="ECO:0000259" key="3">
    <source>
        <dbReference type="Pfam" id="PF03629"/>
    </source>
</evidence>
<dbReference type="InterPro" id="IPR036514">
    <property type="entry name" value="SGNH_hydro_sf"/>
</dbReference>
<accession>A0ABU3CP74</accession>
<dbReference type="Pfam" id="PF03629">
    <property type="entry name" value="SASA"/>
    <property type="match status" value="1"/>
</dbReference>
<evidence type="ECO:0000256" key="2">
    <source>
        <dbReference type="SAM" id="SignalP"/>
    </source>
</evidence>
<keyword evidence="1" id="KW-0378">Hydrolase</keyword>
<feature type="signal peptide" evidence="2">
    <location>
        <begin position="1"/>
        <end position="20"/>
    </location>
</feature>
<dbReference type="PANTHER" id="PTHR22901">
    <property type="entry name" value="SIALATE O-ACETYLESTERASE"/>
    <property type="match status" value="1"/>
</dbReference>
<keyword evidence="5" id="KW-1185">Reference proteome</keyword>
<evidence type="ECO:0000313" key="4">
    <source>
        <dbReference type="EMBL" id="MDT0648013.1"/>
    </source>
</evidence>
<dbReference type="SUPFAM" id="SSF52266">
    <property type="entry name" value="SGNH hydrolase"/>
    <property type="match status" value="1"/>
</dbReference>
<dbReference type="InterPro" id="IPR039329">
    <property type="entry name" value="SIAE"/>
</dbReference>
<name>A0ABU3CP74_9FLAO</name>
<protein>
    <submittedName>
        <fullName evidence="4">Sialate O-acetylesterase</fullName>
    </submittedName>
</protein>
<proteinExistence type="predicted"/>
<sequence length="469" mass="52636">MMKSSLFCLFLFCCFNLVLGQEPQLTTPSFFADNMVLQQRDTVAIWGKDAPNQTVSVTGNWGEESVVVSNETGRWRANIATPKAGGPYTVSIKGSSTKTIKNVLIGEVWLCSGQSNMQMPVNGYTNQPIYGSLDALITAKNKNIRFFQVERKASVEPLDDVEGEWVSSSAYTLQEFSALAYFFGKNLNDVLDVPVALIHTSWGGSSAEAWTDKETLMNIDKETEFLTQVPEENVNKKPALLYNAMLHPFIGYGFKGIIWYQGESNVGRSSEYEKLFSSMITSWRQKWNKNFPFYFVQIAPYNYGDGSNSAFLREAQLKTMETLDKTGMAVTMDVGNCTNIHPGNKKTIADRLSYWALAKDYNIEGIPFSGPVFSEMEAEDHRLILQFKYAENGFYSENDELKGFEVAGSDKKFHPAQAIINRNKTITVSSEEVKKPVAVRYAFKNCIEGTLYNTYGLPASSFRTDSWAE</sequence>
<reference evidence="4 5" key="1">
    <citation type="submission" date="2023-09" db="EMBL/GenBank/DDBJ databases">
        <authorList>
            <person name="Rey-Velasco X."/>
        </authorList>
    </citation>
    <scope>NUCLEOTIDE SEQUENCE [LARGE SCALE GENOMIC DNA]</scope>
    <source>
        <strain evidence="4 5">F260</strain>
    </source>
</reference>
<comment type="caution">
    <text evidence="4">The sequence shown here is derived from an EMBL/GenBank/DDBJ whole genome shotgun (WGS) entry which is preliminary data.</text>
</comment>
<dbReference type="RefSeq" id="WP_311496113.1">
    <property type="nucleotide sequence ID" value="NZ_JAVRHO010000026.1"/>
</dbReference>
<gene>
    <name evidence="4" type="ORF">RM545_15045</name>
</gene>
<dbReference type="PANTHER" id="PTHR22901:SF0">
    <property type="entry name" value="SIALATE O-ACETYLESTERASE"/>
    <property type="match status" value="1"/>
</dbReference>
<dbReference type="Gene3D" id="3.40.50.1110">
    <property type="entry name" value="SGNH hydrolase"/>
    <property type="match status" value="1"/>
</dbReference>
<organism evidence="4 5">
    <name type="scientific">Autumnicola lenta</name>
    <dbReference type="NCBI Taxonomy" id="3075593"/>
    <lineage>
        <taxon>Bacteria</taxon>
        <taxon>Pseudomonadati</taxon>
        <taxon>Bacteroidota</taxon>
        <taxon>Flavobacteriia</taxon>
        <taxon>Flavobacteriales</taxon>
        <taxon>Flavobacteriaceae</taxon>
        <taxon>Autumnicola</taxon>
    </lineage>
</organism>
<dbReference type="EMBL" id="JAVRHO010000026">
    <property type="protein sequence ID" value="MDT0648013.1"/>
    <property type="molecule type" value="Genomic_DNA"/>
</dbReference>
<feature type="domain" description="Sialate O-acetylesterase" evidence="3">
    <location>
        <begin position="107"/>
        <end position="334"/>
    </location>
</feature>
<evidence type="ECO:0000256" key="1">
    <source>
        <dbReference type="ARBA" id="ARBA00022801"/>
    </source>
</evidence>